<evidence type="ECO:0000313" key="1">
    <source>
        <dbReference type="EMBL" id="CAL5978834.1"/>
    </source>
</evidence>
<name>A0ABP1GUS6_9EUKA</name>
<organism evidence="1 2">
    <name type="scientific">Hexamita inflata</name>
    <dbReference type="NCBI Taxonomy" id="28002"/>
    <lineage>
        <taxon>Eukaryota</taxon>
        <taxon>Metamonada</taxon>
        <taxon>Diplomonadida</taxon>
        <taxon>Hexamitidae</taxon>
        <taxon>Hexamitinae</taxon>
        <taxon>Hexamita</taxon>
    </lineage>
</organism>
<evidence type="ECO:0000313" key="2">
    <source>
        <dbReference type="Proteomes" id="UP001642409"/>
    </source>
</evidence>
<reference evidence="1 2" key="1">
    <citation type="submission" date="2024-07" db="EMBL/GenBank/DDBJ databases">
        <authorList>
            <person name="Akdeniz Z."/>
        </authorList>
    </citation>
    <scope>NUCLEOTIDE SEQUENCE [LARGE SCALE GENOMIC DNA]</scope>
</reference>
<proteinExistence type="predicted"/>
<gene>
    <name evidence="1" type="ORF">HINF_LOCUS4981</name>
</gene>
<accession>A0ABP1GUS6</accession>
<dbReference type="Proteomes" id="UP001642409">
    <property type="component" value="Unassembled WGS sequence"/>
</dbReference>
<protein>
    <submittedName>
        <fullName evidence="1">Hypothetical_protein</fullName>
    </submittedName>
</protein>
<comment type="caution">
    <text evidence="1">The sequence shown here is derived from an EMBL/GenBank/DDBJ whole genome shotgun (WGS) entry which is preliminary data.</text>
</comment>
<keyword evidence="2" id="KW-1185">Reference proteome</keyword>
<dbReference type="EMBL" id="CAXDID020000009">
    <property type="protein sequence ID" value="CAL5978834.1"/>
    <property type="molecule type" value="Genomic_DNA"/>
</dbReference>
<sequence>MQVKKYYLVLFILDEDNIKIYAQEMSLSRVNEPGQEETDQRVMTLFPALNLEALRVATDTLQLQRQLMRQMMLVQVPNQLRLSEEAIQKMRYVEISLRQRYMYQVLLSVDLWIVMIYEMKME</sequence>